<gene>
    <name evidence="2" type="ORF">PIB30_073854</name>
</gene>
<name>A0ABU6YNX6_9FABA</name>
<feature type="compositionally biased region" description="Basic and acidic residues" evidence="1">
    <location>
        <begin position="179"/>
        <end position="197"/>
    </location>
</feature>
<dbReference type="EMBL" id="JASCZI010242560">
    <property type="protein sequence ID" value="MED6211462.1"/>
    <property type="molecule type" value="Genomic_DNA"/>
</dbReference>
<reference evidence="2 3" key="1">
    <citation type="journal article" date="2023" name="Plants (Basel)">
        <title>Bridging the Gap: Combining Genomics and Transcriptomics Approaches to Understand Stylosanthes scabra, an Orphan Legume from the Brazilian Caatinga.</title>
        <authorList>
            <person name="Ferreira-Neto J.R.C."/>
            <person name="da Silva M.D."/>
            <person name="Binneck E."/>
            <person name="de Melo N.F."/>
            <person name="da Silva R.H."/>
            <person name="de Melo A.L.T.M."/>
            <person name="Pandolfi V."/>
            <person name="Bustamante F.O."/>
            <person name="Brasileiro-Vidal A.C."/>
            <person name="Benko-Iseppon A.M."/>
        </authorList>
    </citation>
    <scope>NUCLEOTIDE SEQUENCE [LARGE SCALE GENOMIC DNA]</scope>
    <source>
        <tissue evidence="2">Leaves</tissue>
    </source>
</reference>
<feature type="region of interest" description="Disordered" evidence="1">
    <location>
        <begin position="160"/>
        <end position="215"/>
    </location>
</feature>
<evidence type="ECO:0000256" key="1">
    <source>
        <dbReference type="SAM" id="MobiDB-lite"/>
    </source>
</evidence>
<keyword evidence="3" id="KW-1185">Reference proteome</keyword>
<dbReference type="Proteomes" id="UP001341840">
    <property type="component" value="Unassembled WGS sequence"/>
</dbReference>
<organism evidence="2 3">
    <name type="scientific">Stylosanthes scabra</name>
    <dbReference type="NCBI Taxonomy" id="79078"/>
    <lineage>
        <taxon>Eukaryota</taxon>
        <taxon>Viridiplantae</taxon>
        <taxon>Streptophyta</taxon>
        <taxon>Embryophyta</taxon>
        <taxon>Tracheophyta</taxon>
        <taxon>Spermatophyta</taxon>
        <taxon>Magnoliopsida</taxon>
        <taxon>eudicotyledons</taxon>
        <taxon>Gunneridae</taxon>
        <taxon>Pentapetalae</taxon>
        <taxon>rosids</taxon>
        <taxon>fabids</taxon>
        <taxon>Fabales</taxon>
        <taxon>Fabaceae</taxon>
        <taxon>Papilionoideae</taxon>
        <taxon>50 kb inversion clade</taxon>
        <taxon>dalbergioids sensu lato</taxon>
        <taxon>Dalbergieae</taxon>
        <taxon>Pterocarpus clade</taxon>
        <taxon>Stylosanthes</taxon>
    </lineage>
</organism>
<comment type="caution">
    <text evidence="2">The sequence shown here is derived from an EMBL/GenBank/DDBJ whole genome shotgun (WGS) entry which is preliminary data.</text>
</comment>
<evidence type="ECO:0000313" key="2">
    <source>
        <dbReference type="EMBL" id="MED6211462.1"/>
    </source>
</evidence>
<proteinExistence type="predicted"/>
<accession>A0ABU6YNX6</accession>
<protein>
    <submittedName>
        <fullName evidence="2">Uncharacterized protein</fullName>
    </submittedName>
</protein>
<feature type="compositionally biased region" description="Basic and acidic residues" evidence="1">
    <location>
        <begin position="206"/>
        <end position="215"/>
    </location>
</feature>
<evidence type="ECO:0000313" key="3">
    <source>
        <dbReference type="Proteomes" id="UP001341840"/>
    </source>
</evidence>
<sequence>MRKRGTPCRHAVNKMCCFEFALMRAREYRVRAHESWAEMFPKRSQGYARMHEGTVRSCGALFSTSWHPLVNHFLLMPSLAFSMPFSIPKGLKCTSKYINAPSGMRSNKFLPLLRQGKQGKFTNNPPKPRLNHVLTWAKHGSFKEEGSLPPSTISHVLAQPKRDPNVRALSTTSPHHIKATFESRLAKPKREVAHQDPKLSSQQARPRLDQVPDLA</sequence>